<accession>A0A1S8T111</accession>
<dbReference type="Proteomes" id="UP000190890">
    <property type="component" value="Unassembled WGS sequence"/>
</dbReference>
<dbReference type="SUPFAM" id="SSF53448">
    <property type="entry name" value="Nucleotide-diphospho-sugar transferases"/>
    <property type="match status" value="1"/>
</dbReference>
<keyword evidence="3" id="KW-0328">Glycosyltransferase</keyword>
<dbReference type="OrthoDB" id="9771846at2"/>
<dbReference type="Pfam" id="PF13847">
    <property type="entry name" value="Methyltransf_31"/>
    <property type="match status" value="1"/>
</dbReference>
<name>A0A1S8T111_9CLOT</name>
<evidence type="ECO:0000259" key="5">
    <source>
        <dbReference type="Pfam" id="PF00535"/>
    </source>
</evidence>
<evidence type="ECO:0000256" key="2">
    <source>
        <dbReference type="ARBA" id="ARBA00006739"/>
    </source>
</evidence>
<dbReference type="InterPro" id="IPR025714">
    <property type="entry name" value="Methyltranfer_dom"/>
</dbReference>
<dbReference type="InterPro" id="IPR029044">
    <property type="entry name" value="Nucleotide-diphossugar_trans"/>
</dbReference>
<feature type="domain" description="Methyltransferase" evidence="6">
    <location>
        <begin position="265"/>
        <end position="373"/>
    </location>
</feature>
<evidence type="ECO:0000313" key="8">
    <source>
        <dbReference type="Proteomes" id="UP000190890"/>
    </source>
</evidence>
<dbReference type="EMBL" id="LZZM01000232">
    <property type="protein sequence ID" value="OOM71301.1"/>
    <property type="molecule type" value="Genomic_DNA"/>
</dbReference>
<protein>
    <submittedName>
        <fullName evidence="7">Putative glycosyl transferase</fullName>
    </submittedName>
</protein>
<dbReference type="CDD" id="cd02440">
    <property type="entry name" value="AdoMet_MTases"/>
    <property type="match status" value="1"/>
</dbReference>
<dbReference type="SUPFAM" id="SSF53335">
    <property type="entry name" value="S-adenosyl-L-methionine-dependent methyltransferases"/>
    <property type="match status" value="1"/>
</dbReference>
<dbReference type="Gene3D" id="3.40.50.150">
    <property type="entry name" value="Vaccinia Virus protein VP39"/>
    <property type="match status" value="1"/>
</dbReference>
<dbReference type="Gene3D" id="3.90.550.10">
    <property type="entry name" value="Spore Coat Polysaccharide Biosynthesis Protein SpsA, Chain A"/>
    <property type="match status" value="1"/>
</dbReference>
<feature type="domain" description="Glycosyltransferase 2-like" evidence="5">
    <location>
        <begin position="8"/>
        <end position="176"/>
    </location>
</feature>
<dbReference type="GO" id="GO:0016757">
    <property type="term" value="F:glycosyltransferase activity"/>
    <property type="evidence" value="ECO:0007669"/>
    <property type="project" value="UniProtKB-KW"/>
</dbReference>
<dbReference type="RefSeq" id="WP_077849878.1">
    <property type="nucleotide sequence ID" value="NZ_LZZM01000232.1"/>
</dbReference>
<keyword evidence="8" id="KW-1185">Reference proteome</keyword>
<evidence type="ECO:0000259" key="6">
    <source>
        <dbReference type="Pfam" id="PF13847"/>
    </source>
</evidence>
<dbReference type="CDD" id="cd04186">
    <property type="entry name" value="GT_2_like_c"/>
    <property type="match status" value="1"/>
</dbReference>
<dbReference type="Pfam" id="PF00535">
    <property type="entry name" value="Glycos_transf_2"/>
    <property type="match status" value="1"/>
</dbReference>
<proteinExistence type="inferred from homology"/>
<gene>
    <name evidence="7" type="ORF">CLPUN_49850</name>
</gene>
<organism evidence="7 8">
    <name type="scientific">Clostridium puniceum</name>
    <dbReference type="NCBI Taxonomy" id="29367"/>
    <lineage>
        <taxon>Bacteria</taxon>
        <taxon>Bacillati</taxon>
        <taxon>Bacillota</taxon>
        <taxon>Clostridia</taxon>
        <taxon>Eubacteriales</taxon>
        <taxon>Clostridiaceae</taxon>
        <taxon>Clostridium</taxon>
    </lineage>
</organism>
<evidence type="ECO:0000256" key="4">
    <source>
        <dbReference type="ARBA" id="ARBA00022679"/>
    </source>
</evidence>
<sequence>MFENKKTSIIILTYNNLSYNRICLDSIRKYTPTQTYEIIIVDNNSTDGTREWLKEQTDIKLILNDENVGFPKGCNLGIEASENDNDLLFLNNDTKVTPRWLNNLKMCLYSDDKIGATASITNNCSNYQVISAPYNDMEDMIEFADSNNISAQKKWEQKARLVAFCMLIKREVINKIGPFDERFTPGNFEDDDLCMRIIEAGYKLMVCNDSFIHHFGSTSFKKDYTKFSDVLRTNAQRFEEKWGFNSNSQSLLKFDVIGRINESMEKELNILEFDCGLGATLLRLKYMYPNSRLYGIESNKNIARICGKIIDVMTEEFEENYIMNFKESKVDFFDYVILGNKLQFSKDPWKLLKEIKKFLKSGGYIIATIPNAMHYSVIKGLLSGQFIYNKNSILNRSYNKFFTLSDIYKIFDECGYINPYVFHYYTQITEEDDKFLNQICSIVGENLKEHFISYEYVAKFQKNIADENNNNC</sequence>
<dbReference type="InterPro" id="IPR029063">
    <property type="entry name" value="SAM-dependent_MTases_sf"/>
</dbReference>
<evidence type="ECO:0000256" key="1">
    <source>
        <dbReference type="ARBA" id="ARBA00004776"/>
    </source>
</evidence>
<comment type="similarity">
    <text evidence="2">Belongs to the glycosyltransferase 2 family.</text>
</comment>
<dbReference type="STRING" id="29367.CLPUN_49850"/>
<evidence type="ECO:0000256" key="3">
    <source>
        <dbReference type="ARBA" id="ARBA00022676"/>
    </source>
</evidence>
<dbReference type="AlphaFoldDB" id="A0A1S8T111"/>
<reference evidence="7 8" key="1">
    <citation type="submission" date="2016-05" db="EMBL/GenBank/DDBJ databases">
        <title>Microbial solvent formation.</title>
        <authorList>
            <person name="Poehlein A."/>
            <person name="Montoya Solano J.D."/>
            <person name="Flitsch S."/>
            <person name="Krabben P."/>
            <person name="Duerre P."/>
            <person name="Daniel R."/>
        </authorList>
    </citation>
    <scope>NUCLEOTIDE SEQUENCE [LARGE SCALE GENOMIC DNA]</scope>
    <source>
        <strain evidence="7 8">DSM 2619</strain>
    </source>
</reference>
<dbReference type="PANTHER" id="PTHR43179">
    <property type="entry name" value="RHAMNOSYLTRANSFERASE WBBL"/>
    <property type="match status" value="1"/>
</dbReference>
<evidence type="ECO:0000313" key="7">
    <source>
        <dbReference type="EMBL" id="OOM71301.1"/>
    </source>
</evidence>
<comment type="pathway">
    <text evidence="1">Cell wall biogenesis; cell wall polysaccharide biosynthesis.</text>
</comment>
<dbReference type="InterPro" id="IPR001173">
    <property type="entry name" value="Glyco_trans_2-like"/>
</dbReference>
<comment type="caution">
    <text evidence="7">The sequence shown here is derived from an EMBL/GenBank/DDBJ whole genome shotgun (WGS) entry which is preliminary data.</text>
</comment>
<keyword evidence="4 7" id="KW-0808">Transferase</keyword>
<dbReference type="PANTHER" id="PTHR43179:SF12">
    <property type="entry name" value="GALACTOFURANOSYLTRANSFERASE GLFT2"/>
    <property type="match status" value="1"/>
</dbReference>